<sequence length="575" mass="61778">MIGNYKQVRLYRFIALFLLVALLTTGTGLAFADGSTAQGTRKASPNLKSSNKPTHINNGTLKTLLGMDSDSDTTDSNLSLSALCQSLIGQTNLYKKPSPNVDMINGDTIVQAGTQLGCNSAQNETTIAVNPENPKNLVAGTNDYRIFNTREGRNDGSGWAYTTFDGGATWKDVQLPHLTFQTGATGALSDMDSAGDPAIAFGPDNTVYYANIVFSRLNAGGGITISVSHNGGLTWGEPEIVQLDGVDSAGNPLPTDFFNDKEWVGVDPETGTAYVSWTRFGLVDSPIVVSKRDQRTGQWSPFVQVNPTFTPGGITSYSQGSYPQVGKHGELYIAYESAVCQSLNCDQPTDHDAIIVAKSTNGGRTFTNTEAAVDYDFPYNPDTGRSTLTGENFRINSFPSFAIDPQTGRLYITWADDRNGQYDSFGNSIKTNGDVFVATSGNGNNWNLYQLGTSADEVYPAIAAYDSKIAVTFYTRSYDRNGTGLDYAYVKANGLGNLKQNDVTRITTQTSDPGIQFVGVGAVSGKILQGIFIGDYTAVAMGSDLVIHPCWTDFRGMPGLTSPNQDAYTQAIPLK</sequence>
<organism evidence="3 5">
    <name type="scientific">Candidatus Chlorohelix allophototropha</name>
    <dbReference type="NCBI Taxonomy" id="3003348"/>
    <lineage>
        <taxon>Bacteria</taxon>
        <taxon>Bacillati</taxon>
        <taxon>Chloroflexota</taxon>
        <taxon>Chloroflexia</taxon>
        <taxon>Candidatus Chloroheliales</taxon>
        <taxon>Candidatus Chloroheliaceae</taxon>
        <taxon>Candidatus Chlorohelix</taxon>
    </lineage>
</organism>
<dbReference type="Proteomes" id="UP001431572">
    <property type="component" value="Chromosome 1"/>
</dbReference>
<dbReference type="GO" id="GO:0016787">
    <property type="term" value="F:hydrolase activity"/>
    <property type="evidence" value="ECO:0007669"/>
    <property type="project" value="UniProtKB-KW"/>
</dbReference>
<keyword evidence="6" id="KW-1185">Reference proteome</keyword>
<feature type="signal peptide" evidence="2">
    <location>
        <begin position="1"/>
        <end position="32"/>
    </location>
</feature>
<dbReference type="Proteomes" id="UP000521676">
    <property type="component" value="Unassembled WGS sequence"/>
</dbReference>
<evidence type="ECO:0000313" key="3">
    <source>
        <dbReference type="EMBL" id="NWJ46010.1"/>
    </source>
</evidence>
<name>A0A8T7M1P5_9CHLR</name>
<evidence type="ECO:0000313" key="4">
    <source>
        <dbReference type="EMBL" id="WJW67870.1"/>
    </source>
</evidence>
<evidence type="ECO:0000313" key="5">
    <source>
        <dbReference type="Proteomes" id="UP000521676"/>
    </source>
</evidence>
<feature type="chain" id="PRO_5035866391" evidence="2">
    <location>
        <begin position="33"/>
        <end position="575"/>
    </location>
</feature>
<keyword evidence="2" id="KW-0732">Signal</keyword>
<evidence type="ECO:0000313" key="6">
    <source>
        <dbReference type="Proteomes" id="UP001431572"/>
    </source>
</evidence>
<proteinExistence type="predicted"/>
<gene>
    <name evidence="3" type="ORF">HXX08_09045</name>
    <name evidence="4" type="ORF">OZ401_001153</name>
</gene>
<dbReference type="InterPro" id="IPR036278">
    <property type="entry name" value="Sialidase_sf"/>
</dbReference>
<evidence type="ECO:0000256" key="2">
    <source>
        <dbReference type="SAM" id="SignalP"/>
    </source>
</evidence>
<dbReference type="SUPFAM" id="SSF50939">
    <property type="entry name" value="Sialidases"/>
    <property type="match status" value="1"/>
</dbReference>
<evidence type="ECO:0000256" key="1">
    <source>
        <dbReference type="SAM" id="MobiDB-lite"/>
    </source>
</evidence>
<accession>A0A8T7M1P5</accession>
<reference evidence="4" key="2">
    <citation type="journal article" date="2024" name="Nature">
        <title>Anoxygenic phototroph of the Chloroflexota uses a type I reaction centre.</title>
        <authorList>
            <person name="Tsuji J.M."/>
            <person name="Shaw N.A."/>
            <person name="Nagashima S."/>
            <person name="Venkiteswaran J.J."/>
            <person name="Schiff S.L."/>
            <person name="Watanabe T."/>
            <person name="Fukui M."/>
            <person name="Hanada S."/>
            <person name="Tank M."/>
            <person name="Neufeld J.D."/>
        </authorList>
    </citation>
    <scope>NUCLEOTIDE SEQUENCE</scope>
    <source>
        <strain evidence="4">L227-S17</strain>
    </source>
</reference>
<protein>
    <submittedName>
        <fullName evidence="3">Exo-alpha-sialidase</fullName>
    </submittedName>
    <submittedName>
        <fullName evidence="4">Glycoside hydrolase</fullName>
    </submittedName>
</protein>
<reference evidence="3 5" key="1">
    <citation type="submission" date="2020-06" db="EMBL/GenBank/DDBJ databases">
        <title>Anoxygenic phototrophic Chloroflexota member uses a Type I reaction center.</title>
        <authorList>
            <person name="Tsuji J.M."/>
            <person name="Shaw N.A."/>
            <person name="Nagashima S."/>
            <person name="Venkiteswaran J."/>
            <person name="Schiff S.L."/>
            <person name="Hanada S."/>
            <person name="Tank M."/>
            <person name="Neufeld J.D."/>
        </authorList>
    </citation>
    <scope>NUCLEOTIDE SEQUENCE [LARGE SCALE GENOMIC DNA]</scope>
    <source>
        <strain evidence="3">L227-S17</strain>
    </source>
</reference>
<dbReference type="EMBL" id="JACATZ010000001">
    <property type="protein sequence ID" value="NWJ46010.1"/>
    <property type="molecule type" value="Genomic_DNA"/>
</dbReference>
<keyword evidence="4" id="KW-0378">Hydrolase</keyword>
<dbReference type="RefSeq" id="WP_341469761.1">
    <property type="nucleotide sequence ID" value="NZ_CP128399.1"/>
</dbReference>
<feature type="region of interest" description="Disordered" evidence="1">
    <location>
        <begin position="34"/>
        <end position="55"/>
    </location>
</feature>
<dbReference type="AlphaFoldDB" id="A0A8T7M1P5"/>
<dbReference type="EMBL" id="CP128399">
    <property type="protein sequence ID" value="WJW67870.1"/>
    <property type="molecule type" value="Genomic_DNA"/>
</dbReference>
<dbReference type="CDD" id="cd15482">
    <property type="entry name" value="Sialidase_non-viral"/>
    <property type="match status" value="1"/>
</dbReference>
<feature type="compositionally biased region" description="Polar residues" evidence="1">
    <location>
        <begin position="35"/>
        <end position="55"/>
    </location>
</feature>